<evidence type="ECO:0000313" key="4">
    <source>
        <dbReference type="Proteomes" id="UP001590950"/>
    </source>
</evidence>
<proteinExistence type="predicted"/>
<dbReference type="EMBL" id="JBEFKJ010000021">
    <property type="protein sequence ID" value="KAL2040401.1"/>
    <property type="molecule type" value="Genomic_DNA"/>
</dbReference>
<dbReference type="Proteomes" id="UP001590950">
    <property type="component" value="Unassembled WGS sequence"/>
</dbReference>
<name>A0ABR4A668_9LECA</name>
<accession>A0ABR4A668</accession>
<dbReference type="PANTHER" id="PTHR37535">
    <property type="entry name" value="FLUG DOMAIN PROTEIN"/>
    <property type="match status" value="1"/>
</dbReference>
<keyword evidence="4" id="KW-1185">Reference proteome</keyword>
<feature type="signal peptide" evidence="2">
    <location>
        <begin position="1"/>
        <end position="20"/>
    </location>
</feature>
<dbReference type="PANTHER" id="PTHR37535:SF3">
    <property type="entry name" value="FLUG DOMAIN-CONTAINING PROTEIN"/>
    <property type="match status" value="1"/>
</dbReference>
<comment type="caution">
    <text evidence="3">The sequence shown here is derived from an EMBL/GenBank/DDBJ whole genome shotgun (WGS) entry which is preliminary data.</text>
</comment>
<dbReference type="SUPFAM" id="SSF56349">
    <property type="entry name" value="DNA breaking-rejoining enzymes"/>
    <property type="match status" value="1"/>
</dbReference>
<reference evidence="3 4" key="1">
    <citation type="submission" date="2024-09" db="EMBL/GenBank/DDBJ databases">
        <title>Rethinking Asexuality: The Enigmatic Case of Functional Sexual Genes in Lepraria (Stereocaulaceae).</title>
        <authorList>
            <person name="Doellman M."/>
            <person name="Sun Y."/>
            <person name="Barcenas-Pena A."/>
            <person name="Lumbsch H.T."/>
            <person name="Grewe F."/>
        </authorList>
    </citation>
    <scope>NUCLEOTIDE SEQUENCE [LARGE SCALE GENOMIC DNA]</scope>
    <source>
        <strain evidence="3 4">Mercado 3170</strain>
    </source>
</reference>
<dbReference type="Pfam" id="PF11917">
    <property type="entry name" value="DUF3435"/>
    <property type="match status" value="1"/>
</dbReference>
<protein>
    <submittedName>
        <fullName evidence="3">Uncharacterized protein</fullName>
    </submittedName>
</protein>
<dbReference type="Gene3D" id="1.10.443.10">
    <property type="entry name" value="Intergrase catalytic core"/>
    <property type="match status" value="1"/>
</dbReference>
<dbReference type="InterPro" id="IPR011010">
    <property type="entry name" value="DNA_brk_join_enz"/>
</dbReference>
<evidence type="ECO:0000313" key="3">
    <source>
        <dbReference type="EMBL" id="KAL2040401.1"/>
    </source>
</evidence>
<sequence length="590" mass="66797">MAFGLSHSLSFLLLFPPAFSSIQGFLSQLAVVLHLPLSRSRRGSSITTIGAFAFHDAYPEAGDFSVDESDSEQANFDIDSDASDADLLELKQELNKLGPEKAQRDLADATVAAQEMTLQRWKRCALTSALSQLHFVILTAGSVGFSSRYCEFVRKDHLKLLRSCSIISFKGYLIWYHKTHPRARRLNTYESVWKTLRQLYYDNCHKVVADDVGKDVTNVRLFFLELSLKAGLADCIRYLRGQFCSERDLVKGMRYKHVVGHNGLHGALYYHWMFDTEIFALELERVELAAGLLFLAFTGARLGAIFESGCKGIAGTNAALLYKDVKLRLLQPPNEASLLVLEVTIMLDKGKRKQNAPKTIILYENPICPAMCPILHFVAIAFAHNAFHPRLVSAGLTPYTLHNFSSPDGRITIDFAFREDVLEIPIFRRSTRSIEGVHVDPLMALSANSISYWTKRLGQRAGFDHPFQPYALRREVGTELTDRGVSDQQRNQILGYARSDTFLKHYISSNVVVDVQATFLGTASRADLIKEIGKLCLRRDPNLPKWLSYHQRTQAHKHPDVIRALKEKDTLAQRLKGRLWLYQKWFEVAQ</sequence>
<dbReference type="InterPro" id="IPR021842">
    <property type="entry name" value="DUF3435"/>
</dbReference>
<feature type="chain" id="PRO_5045359660" evidence="2">
    <location>
        <begin position="21"/>
        <end position="590"/>
    </location>
</feature>
<keyword evidence="1" id="KW-0233">DNA recombination</keyword>
<evidence type="ECO:0000256" key="1">
    <source>
        <dbReference type="ARBA" id="ARBA00023172"/>
    </source>
</evidence>
<keyword evidence="2" id="KW-0732">Signal</keyword>
<gene>
    <name evidence="3" type="ORF">N7G274_006844</name>
</gene>
<organism evidence="3 4">
    <name type="scientific">Stereocaulon virgatum</name>
    <dbReference type="NCBI Taxonomy" id="373712"/>
    <lineage>
        <taxon>Eukaryota</taxon>
        <taxon>Fungi</taxon>
        <taxon>Dikarya</taxon>
        <taxon>Ascomycota</taxon>
        <taxon>Pezizomycotina</taxon>
        <taxon>Lecanoromycetes</taxon>
        <taxon>OSLEUM clade</taxon>
        <taxon>Lecanoromycetidae</taxon>
        <taxon>Lecanorales</taxon>
        <taxon>Lecanorineae</taxon>
        <taxon>Stereocaulaceae</taxon>
        <taxon>Stereocaulon</taxon>
    </lineage>
</organism>
<dbReference type="InterPro" id="IPR013762">
    <property type="entry name" value="Integrase-like_cat_sf"/>
</dbReference>
<evidence type="ECO:0000256" key="2">
    <source>
        <dbReference type="SAM" id="SignalP"/>
    </source>
</evidence>